<organism evidence="3 4">
    <name type="scientific">Frateuria aurantia (strain ATCC 33424 / DSM 6220 / KCTC 2777 / LMG 1558 / NBRC 3245 / NCIMB 13370)</name>
    <name type="common">Acetobacter aurantius</name>
    <dbReference type="NCBI Taxonomy" id="767434"/>
    <lineage>
        <taxon>Bacteria</taxon>
        <taxon>Pseudomonadati</taxon>
        <taxon>Pseudomonadota</taxon>
        <taxon>Gammaproteobacteria</taxon>
        <taxon>Lysobacterales</taxon>
        <taxon>Rhodanobacteraceae</taxon>
        <taxon>Frateuria</taxon>
    </lineage>
</organism>
<feature type="binding site" evidence="2">
    <location>
        <position position="206"/>
    </location>
    <ligand>
        <name>Mg(2+)</name>
        <dbReference type="ChEBI" id="CHEBI:18420"/>
    </ligand>
</feature>
<dbReference type="GO" id="GO:0016094">
    <property type="term" value="P:polyprenol biosynthetic process"/>
    <property type="evidence" value="ECO:0007669"/>
    <property type="project" value="TreeGrafter"/>
</dbReference>
<name>H8KZ88_FRAAD</name>
<dbReference type="Proteomes" id="UP000005234">
    <property type="component" value="Chromosome"/>
</dbReference>
<dbReference type="GO" id="GO:0009252">
    <property type="term" value="P:peptidoglycan biosynthetic process"/>
    <property type="evidence" value="ECO:0007669"/>
    <property type="project" value="UniProtKB-UniRule"/>
</dbReference>
<dbReference type="STRING" id="767434.Fraau_0719"/>
<comment type="subunit">
    <text evidence="2">Homodimer.</text>
</comment>
<dbReference type="KEGG" id="fau:Fraau_0719"/>
<keyword evidence="1 2" id="KW-0808">Transferase</keyword>
<dbReference type="HAMAP" id="MF_01139">
    <property type="entry name" value="ISPT"/>
    <property type="match status" value="1"/>
</dbReference>
<evidence type="ECO:0000313" key="3">
    <source>
        <dbReference type="EMBL" id="AFC85192.1"/>
    </source>
</evidence>
<feature type="binding site" evidence="2">
    <location>
        <begin position="64"/>
        <end position="66"/>
    </location>
    <ligand>
        <name>substrate</name>
    </ligand>
</feature>
<keyword evidence="2" id="KW-0573">Peptidoglycan synthesis</keyword>
<accession>H8KZ88</accession>
<dbReference type="InterPro" id="IPR018520">
    <property type="entry name" value="UPP_synth-like_CS"/>
</dbReference>
<keyword evidence="4" id="KW-1185">Reference proteome</keyword>
<feature type="active site" evidence="2">
    <location>
        <position position="19"/>
    </location>
</feature>
<dbReference type="HOGENOM" id="CLU_038505_1_1_6"/>
<dbReference type="SUPFAM" id="SSF64005">
    <property type="entry name" value="Undecaprenyl diphosphate synthase"/>
    <property type="match status" value="1"/>
</dbReference>
<dbReference type="InterPro" id="IPR001441">
    <property type="entry name" value="UPP_synth-like"/>
</dbReference>
<dbReference type="GO" id="GO:0071555">
    <property type="term" value="P:cell wall organization"/>
    <property type="evidence" value="ECO:0007669"/>
    <property type="project" value="UniProtKB-KW"/>
</dbReference>
<dbReference type="GO" id="GO:0008834">
    <property type="term" value="F:ditrans,polycis-undecaprenyl-diphosphate synthase [(2E,6E)-farnesyl-diphosphate specific] activity"/>
    <property type="evidence" value="ECO:0007669"/>
    <property type="project" value="UniProtKB-UniRule"/>
</dbReference>
<sequence length="247" mass="27787">MSDDAPRSRVPGHIAVVMDGNGRWAKARLLPRSAGHRAGQRAVREIIEGCLHHGVQSLTLFAFSSENWRRPEEEISALMELFLRALDREVESLRQHDVRLTFIGELGSLNSLLRERIARAVAITAGNRKLTVNIAINYGGQWDITQAARELAAAVQRGELAVADIDQNRVAGYCQLSDQPPVDLFVRTGGEYRISNFLLWQMAYAELYFTDTLWPDFNQASLTQAIHAYANRERRYGRTGEQLAHTS</sequence>
<dbReference type="EC" id="2.5.1.31" evidence="2"/>
<reference evidence="3" key="1">
    <citation type="submission" date="2012-02" db="EMBL/GenBank/DDBJ databases">
        <title>The complete genome of Frateuria aurantia DSM 6220.</title>
        <authorList>
            <consortium name="US DOE Joint Genome Institute (JGI-PGF)"/>
            <person name="Lucas S."/>
            <person name="Copeland A."/>
            <person name="Lapidus A."/>
            <person name="Glavina del Rio T."/>
            <person name="Dalin E."/>
            <person name="Tice H."/>
            <person name="Bruce D."/>
            <person name="Goodwin L."/>
            <person name="Pitluck S."/>
            <person name="Peters L."/>
            <person name="Ovchinnikova G."/>
            <person name="Teshima H."/>
            <person name="Kyrpides N."/>
            <person name="Mavromatis K."/>
            <person name="Ivanova N."/>
            <person name="Brettin T."/>
            <person name="Detter J.C."/>
            <person name="Han C."/>
            <person name="Larimer F."/>
            <person name="Land M."/>
            <person name="Hauser L."/>
            <person name="Markowitz V."/>
            <person name="Cheng J.-F."/>
            <person name="Hugenholtz P."/>
            <person name="Woyke T."/>
            <person name="Wu D."/>
            <person name="Brambilla E."/>
            <person name="Klenk H.-P."/>
            <person name="Eisen J.A."/>
        </authorList>
    </citation>
    <scope>NUCLEOTIDE SEQUENCE</scope>
    <source>
        <strain evidence="3">DSM 6220</strain>
    </source>
</reference>
<dbReference type="AlphaFoldDB" id="H8KZ88"/>
<dbReference type="EMBL" id="CP003350">
    <property type="protein sequence ID" value="AFC85192.1"/>
    <property type="molecule type" value="Genomic_DNA"/>
</dbReference>
<dbReference type="GO" id="GO:0000287">
    <property type="term" value="F:magnesium ion binding"/>
    <property type="evidence" value="ECO:0007669"/>
    <property type="project" value="UniProtKB-UniRule"/>
</dbReference>
<comment type="cofactor">
    <cofactor evidence="2">
        <name>Mg(2+)</name>
        <dbReference type="ChEBI" id="CHEBI:18420"/>
    </cofactor>
    <text evidence="2">Binds 2 magnesium ions per subunit.</text>
</comment>
<evidence type="ECO:0000256" key="1">
    <source>
        <dbReference type="ARBA" id="ARBA00022679"/>
    </source>
</evidence>
<keyword evidence="2" id="KW-0133">Cell shape</keyword>
<keyword evidence="2" id="KW-0460">Magnesium</keyword>
<comment type="similarity">
    <text evidence="2">Belongs to the UPP synthase family.</text>
</comment>
<feature type="binding site" evidence="2">
    <location>
        <position position="36"/>
    </location>
    <ligand>
        <name>substrate</name>
    </ligand>
</feature>
<dbReference type="GO" id="GO:0005829">
    <property type="term" value="C:cytosol"/>
    <property type="evidence" value="ECO:0007669"/>
    <property type="project" value="TreeGrafter"/>
</dbReference>
<dbReference type="OrthoDB" id="4191603at2"/>
<feature type="binding site" evidence="2">
    <location>
        <position position="68"/>
    </location>
    <ligand>
        <name>substrate</name>
    </ligand>
</feature>
<dbReference type="CDD" id="cd00475">
    <property type="entry name" value="Cis_IPPS"/>
    <property type="match status" value="1"/>
</dbReference>
<dbReference type="Gene3D" id="3.40.1180.10">
    <property type="entry name" value="Decaprenyl diphosphate synthase-like"/>
    <property type="match status" value="1"/>
</dbReference>
<feature type="binding site" evidence="2">
    <location>
        <position position="187"/>
    </location>
    <ligand>
        <name>substrate</name>
    </ligand>
</feature>
<protein>
    <recommendedName>
        <fullName evidence="2">Ditrans,polycis-undecaprenyl-diphosphate synthase ((2E,6E)-farnesyl-diphosphate specific)</fullName>
        <ecNumber evidence="2">2.5.1.31</ecNumber>
    </recommendedName>
    <alternativeName>
        <fullName evidence="2">Ditrans,polycis-undecaprenylcistransferase</fullName>
    </alternativeName>
    <alternativeName>
        <fullName evidence="2">Undecaprenyl diphosphate synthase</fullName>
        <shortName evidence="2">UDS</shortName>
    </alternativeName>
    <alternativeName>
        <fullName evidence="2">Undecaprenyl pyrophosphate synthase</fullName>
        <shortName evidence="2">UPP synthase</shortName>
    </alternativeName>
</protein>
<dbReference type="PANTHER" id="PTHR10291:SF0">
    <property type="entry name" value="DEHYDRODOLICHYL DIPHOSPHATE SYNTHASE 2"/>
    <property type="match status" value="1"/>
</dbReference>
<dbReference type="InterPro" id="IPR036424">
    <property type="entry name" value="UPP_synth-like_sf"/>
</dbReference>
<dbReference type="GO" id="GO:0008360">
    <property type="term" value="P:regulation of cell shape"/>
    <property type="evidence" value="ECO:0007669"/>
    <property type="project" value="UniProtKB-KW"/>
</dbReference>
<feature type="binding site" evidence="2">
    <location>
        <begin position="193"/>
        <end position="195"/>
    </location>
    <ligand>
        <name>substrate</name>
    </ligand>
</feature>
<dbReference type="PANTHER" id="PTHR10291">
    <property type="entry name" value="DEHYDRODOLICHYL DIPHOSPHATE SYNTHASE FAMILY MEMBER"/>
    <property type="match status" value="1"/>
</dbReference>
<comment type="function">
    <text evidence="2">Catalyzes the sequential condensation of isopentenyl diphosphate (IPP) with (2E,6E)-farnesyl diphosphate (E,E-FPP) to yield (2Z,6Z,10Z,14Z,18Z,22Z,26Z,30Z,34E,38E)-undecaprenyl diphosphate (di-trans,octa-cis-UPP). UPP is the precursor of glycosyl carrier lipid in the biosynthesis of bacterial cell wall polysaccharide components such as peptidoglycan and lipopolysaccharide.</text>
</comment>
<evidence type="ECO:0000313" key="4">
    <source>
        <dbReference type="Proteomes" id="UP000005234"/>
    </source>
</evidence>
<dbReference type="eggNOG" id="COG0020">
    <property type="taxonomic scope" value="Bacteria"/>
</dbReference>
<dbReference type="NCBIfam" id="TIGR00055">
    <property type="entry name" value="uppS"/>
    <property type="match status" value="1"/>
</dbReference>
<dbReference type="FunFam" id="3.40.1180.10:FF:000001">
    <property type="entry name" value="(2E,6E)-farnesyl-diphosphate-specific ditrans,polycis-undecaprenyl-diphosphate synthase"/>
    <property type="match status" value="1"/>
</dbReference>
<feature type="binding site" evidence="2">
    <location>
        <position position="24"/>
    </location>
    <ligand>
        <name>substrate</name>
    </ligand>
</feature>
<keyword evidence="2" id="KW-0479">Metal-binding</keyword>
<feature type="binding site" evidence="2">
    <location>
        <position position="70"/>
    </location>
    <ligand>
        <name>substrate</name>
    </ligand>
</feature>
<dbReference type="PROSITE" id="PS01066">
    <property type="entry name" value="UPP_SYNTHASE"/>
    <property type="match status" value="1"/>
</dbReference>
<proteinExistence type="inferred from homology"/>
<keyword evidence="2" id="KW-0961">Cell wall biogenesis/degradation</keyword>
<feature type="binding site" evidence="2">
    <location>
        <position position="19"/>
    </location>
    <ligand>
        <name>Mg(2+)</name>
        <dbReference type="ChEBI" id="CHEBI:18420"/>
    </ligand>
</feature>
<dbReference type="RefSeq" id="WP_014402198.1">
    <property type="nucleotide sequence ID" value="NC_017033.1"/>
</dbReference>
<feature type="binding site" evidence="2">
    <location>
        <position position="32"/>
    </location>
    <ligand>
        <name>substrate</name>
    </ligand>
</feature>
<feature type="binding site" evidence="2">
    <location>
        <begin position="20"/>
        <end position="23"/>
    </location>
    <ligand>
        <name>substrate</name>
    </ligand>
</feature>
<dbReference type="Pfam" id="PF01255">
    <property type="entry name" value="Prenyltransf"/>
    <property type="match status" value="1"/>
</dbReference>
<gene>
    <name evidence="2" type="primary">uppS</name>
    <name evidence="3" type="ordered locus">Fraau_0719</name>
</gene>
<comment type="catalytic activity">
    <reaction evidence="2">
        <text>8 isopentenyl diphosphate + (2E,6E)-farnesyl diphosphate = di-trans,octa-cis-undecaprenyl diphosphate + 8 diphosphate</text>
        <dbReference type="Rhea" id="RHEA:27551"/>
        <dbReference type="ChEBI" id="CHEBI:33019"/>
        <dbReference type="ChEBI" id="CHEBI:58405"/>
        <dbReference type="ChEBI" id="CHEBI:128769"/>
        <dbReference type="ChEBI" id="CHEBI:175763"/>
        <dbReference type="EC" id="2.5.1.31"/>
    </reaction>
</comment>
<feature type="active site" description="Proton acceptor" evidence="2">
    <location>
        <position position="67"/>
    </location>
</feature>
<evidence type="ECO:0000256" key="2">
    <source>
        <dbReference type="HAMAP-Rule" id="MF_01139"/>
    </source>
</evidence>